<comment type="caution">
    <text evidence="1">The sequence shown here is derived from an EMBL/GenBank/DDBJ whole genome shotgun (WGS) entry which is preliminary data.</text>
</comment>
<evidence type="ECO:0000313" key="2">
    <source>
        <dbReference type="Proteomes" id="UP000636709"/>
    </source>
</evidence>
<protein>
    <submittedName>
        <fullName evidence="1">Uncharacterized protein</fullName>
    </submittedName>
</protein>
<dbReference type="Proteomes" id="UP000636709">
    <property type="component" value="Unassembled WGS sequence"/>
</dbReference>
<evidence type="ECO:0000313" key="1">
    <source>
        <dbReference type="EMBL" id="KAF8687733.1"/>
    </source>
</evidence>
<reference evidence="1" key="1">
    <citation type="submission" date="2020-07" db="EMBL/GenBank/DDBJ databases">
        <title>Genome sequence and genetic diversity analysis of an under-domesticated orphan crop, white fonio (Digitaria exilis).</title>
        <authorList>
            <person name="Bennetzen J.L."/>
            <person name="Chen S."/>
            <person name="Ma X."/>
            <person name="Wang X."/>
            <person name="Yssel A.E.J."/>
            <person name="Chaluvadi S.R."/>
            <person name="Johnson M."/>
            <person name="Gangashetty P."/>
            <person name="Hamidou F."/>
            <person name="Sanogo M.D."/>
            <person name="Zwaenepoel A."/>
            <person name="Wallace J."/>
            <person name="Van De Peer Y."/>
            <person name="Van Deynze A."/>
        </authorList>
    </citation>
    <scope>NUCLEOTIDE SEQUENCE</scope>
    <source>
        <tissue evidence="1">Leaves</tissue>
    </source>
</reference>
<name>A0A835B5H2_9POAL</name>
<organism evidence="1 2">
    <name type="scientific">Digitaria exilis</name>
    <dbReference type="NCBI Taxonomy" id="1010633"/>
    <lineage>
        <taxon>Eukaryota</taxon>
        <taxon>Viridiplantae</taxon>
        <taxon>Streptophyta</taxon>
        <taxon>Embryophyta</taxon>
        <taxon>Tracheophyta</taxon>
        <taxon>Spermatophyta</taxon>
        <taxon>Magnoliopsida</taxon>
        <taxon>Liliopsida</taxon>
        <taxon>Poales</taxon>
        <taxon>Poaceae</taxon>
        <taxon>PACMAD clade</taxon>
        <taxon>Panicoideae</taxon>
        <taxon>Panicodae</taxon>
        <taxon>Paniceae</taxon>
        <taxon>Anthephorinae</taxon>
        <taxon>Digitaria</taxon>
    </lineage>
</organism>
<gene>
    <name evidence="1" type="ORF">HU200_042663</name>
</gene>
<sequence length="18" mass="2262">MCRQVQEKLTRWGNMFMC</sequence>
<dbReference type="EMBL" id="JACEFO010002054">
    <property type="protein sequence ID" value="KAF8687733.1"/>
    <property type="molecule type" value="Genomic_DNA"/>
</dbReference>
<keyword evidence="2" id="KW-1185">Reference proteome</keyword>
<proteinExistence type="predicted"/>
<accession>A0A835B5H2</accession>
<dbReference type="AlphaFoldDB" id="A0A835B5H2"/>